<comment type="caution">
    <text evidence="2">The sequence shown here is derived from an EMBL/GenBank/DDBJ whole genome shotgun (WGS) entry which is preliminary data.</text>
</comment>
<evidence type="ECO:0008006" key="4">
    <source>
        <dbReference type="Google" id="ProtNLM"/>
    </source>
</evidence>
<dbReference type="Proteomes" id="UP001500192">
    <property type="component" value="Unassembled WGS sequence"/>
</dbReference>
<organism evidence="2 3">
    <name type="scientific">Amycolatopsis dongchuanensis</name>
    <dbReference type="NCBI Taxonomy" id="1070866"/>
    <lineage>
        <taxon>Bacteria</taxon>
        <taxon>Bacillati</taxon>
        <taxon>Actinomycetota</taxon>
        <taxon>Actinomycetes</taxon>
        <taxon>Pseudonocardiales</taxon>
        <taxon>Pseudonocardiaceae</taxon>
        <taxon>Amycolatopsis</taxon>
    </lineage>
</organism>
<evidence type="ECO:0000313" key="3">
    <source>
        <dbReference type="Proteomes" id="UP001500192"/>
    </source>
</evidence>
<feature type="compositionally biased region" description="Low complexity" evidence="1">
    <location>
        <begin position="215"/>
        <end position="251"/>
    </location>
</feature>
<dbReference type="EMBL" id="BAABIB010000117">
    <property type="protein sequence ID" value="GAA4660125.1"/>
    <property type="molecule type" value="Genomic_DNA"/>
</dbReference>
<gene>
    <name evidence="2" type="ORF">GCM10023214_59990</name>
</gene>
<protein>
    <recommendedName>
        <fullName evidence="4">Methyltransferase domain-containing protein</fullName>
    </recommendedName>
</protein>
<keyword evidence="3" id="KW-1185">Reference proteome</keyword>
<accession>A0ABP8VCS0</accession>
<dbReference type="RefSeq" id="WP_346055658.1">
    <property type="nucleotide sequence ID" value="NZ_BAABIB010000117.1"/>
</dbReference>
<proteinExistence type="predicted"/>
<dbReference type="SUPFAM" id="SSF53335">
    <property type="entry name" value="S-adenosyl-L-methionine-dependent methyltransferases"/>
    <property type="match status" value="1"/>
</dbReference>
<dbReference type="InterPro" id="IPR029063">
    <property type="entry name" value="SAM-dependent_MTases_sf"/>
</dbReference>
<feature type="region of interest" description="Disordered" evidence="1">
    <location>
        <begin position="113"/>
        <end position="275"/>
    </location>
</feature>
<evidence type="ECO:0000256" key="1">
    <source>
        <dbReference type="SAM" id="MobiDB-lite"/>
    </source>
</evidence>
<evidence type="ECO:0000313" key="2">
    <source>
        <dbReference type="EMBL" id="GAA4660125.1"/>
    </source>
</evidence>
<sequence length="470" mass="47407">MGAHTHDHIDWAARIPDLRRGDELHAAAFAEIARRLTANLPQGATVVDAGSGTGGMSAALAAELAVRGGGTLILVDAVPELLAVATETAAAAVEAVGGQPSVIATTATHRVSAHPAHVHWPSQAQAVRAETASSATGHTAPAHADTAHGSERAAGARSEAADTALSGGGPERAAARAQSETAATAPLGGPERPAAGAQPGTATTNAEPSGGSERAAGAQSGTAAATDTAPPGGPERPAAGAQPGTATTDAPHTGEAGSPAGAAQPETLTDPSRGVGPVRIEAVRADVAGRALGEIVPPADLVWAAAMVHHLPDQQAGISALASALAPGGLLTVAEGGLQTQTLPWDVGVGAPGLERRLLAIGDEWFGEMRSGMDGSVRMPYGWTTALTRAGLRSVGSFTALVDHPAPTTDLVRRFVLGHLTRLAETVDDRMSEDDRNAVRLLLDPEGPDYLGNRDDLYVLGTRTVHIGRK</sequence>
<feature type="compositionally biased region" description="Low complexity" evidence="1">
    <location>
        <begin position="193"/>
        <end position="206"/>
    </location>
</feature>
<feature type="compositionally biased region" description="Low complexity" evidence="1">
    <location>
        <begin position="171"/>
        <end position="185"/>
    </location>
</feature>
<reference evidence="3" key="1">
    <citation type="journal article" date="2019" name="Int. J. Syst. Evol. Microbiol.">
        <title>The Global Catalogue of Microorganisms (GCM) 10K type strain sequencing project: providing services to taxonomists for standard genome sequencing and annotation.</title>
        <authorList>
            <consortium name="The Broad Institute Genomics Platform"/>
            <consortium name="The Broad Institute Genome Sequencing Center for Infectious Disease"/>
            <person name="Wu L."/>
            <person name="Ma J."/>
        </authorList>
    </citation>
    <scope>NUCLEOTIDE SEQUENCE [LARGE SCALE GENOMIC DNA]</scope>
    <source>
        <strain evidence="3">JCM 18054</strain>
    </source>
</reference>
<name>A0ABP8VCS0_9PSEU</name>
<dbReference type="Gene3D" id="3.40.50.150">
    <property type="entry name" value="Vaccinia Virus protein VP39"/>
    <property type="match status" value="2"/>
</dbReference>